<dbReference type="PANTHER" id="PTHR43326:SF1">
    <property type="entry name" value="METHIONINE--TRNA LIGASE, MITOCHONDRIAL"/>
    <property type="match status" value="1"/>
</dbReference>
<dbReference type="InterPro" id="IPR023457">
    <property type="entry name" value="Met-tRNA_synth_2"/>
</dbReference>
<comment type="similarity">
    <text evidence="6">Belongs to the class-I aminoacyl-tRNA synthetase family.</text>
</comment>
<reference evidence="8" key="1">
    <citation type="journal article" date="2023" name="G3 (Bethesda)">
        <title>Whole genome assemblies of Zophobas morio and Tenebrio molitor.</title>
        <authorList>
            <person name="Kaur S."/>
            <person name="Stinson S.A."/>
            <person name="diCenzo G.C."/>
        </authorList>
    </citation>
    <scope>NUCLEOTIDE SEQUENCE</scope>
    <source>
        <strain evidence="8">QUZm001</strain>
    </source>
</reference>
<keyword evidence="4 6" id="KW-0648">Protein biosynthesis</keyword>
<dbReference type="Proteomes" id="UP001168821">
    <property type="component" value="Unassembled WGS sequence"/>
</dbReference>
<gene>
    <name evidence="8" type="ORF">Zmor_012195</name>
</gene>
<evidence type="ECO:0000313" key="8">
    <source>
        <dbReference type="EMBL" id="KAJ3615923.1"/>
    </source>
</evidence>
<dbReference type="PANTHER" id="PTHR43326">
    <property type="entry name" value="METHIONYL-TRNA SYNTHETASE"/>
    <property type="match status" value="1"/>
</dbReference>
<keyword evidence="5 6" id="KW-0030">Aminoacyl-tRNA synthetase</keyword>
<proteinExistence type="inferred from homology"/>
<dbReference type="Gene3D" id="3.40.50.620">
    <property type="entry name" value="HUPs"/>
    <property type="match status" value="1"/>
</dbReference>
<dbReference type="Pfam" id="PF09334">
    <property type="entry name" value="tRNA-synt_1g"/>
    <property type="match status" value="1"/>
</dbReference>
<keyword evidence="3 6" id="KW-0067">ATP-binding</keyword>
<dbReference type="PRINTS" id="PR01041">
    <property type="entry name" value="TRNASYNTHMET"/>
</dbReference>
<evidence type="ECO:0000256" key="4">
    <source>
        <dbReference type="ARBA" id="ARBA00022917"/>
    </source>
</evidence>
<evidence type="ECO:0000259" key="7">
    <source>
        <dbReference type="Pfam" id="PF09334"/>
    </source>
</evidence>
<name>A0AA38HIL2_9CUCU</name>
<dbReference type="GO" id="GO:0006431">
    <property type="term" value="P:methionyl-tRNA aminoacylation"/>
    <property type="evidence" value="ECO:0007669"/>
    <property type="project" value="InterPro"/>
</dbReference>
<dbReference type="InterPro" id="IPR033911">
    <property type="entry name" value="MetRS_core"/>
</dbReference>
<dbReference type="InterPro" id="IPR014729">
    <property type="entry name" value="Rossmann-like_a/b/a_fold"/>
</dbReference>
<evidence type="ECO:0000256" key="1">
    <source>
        <dbReference type="ARBA" id="ARBA00022598"/>
    </source>
</evidence>
<evidence type="ECO:0000256" key="3">
    <source>
        <dbReference type="ARBA" id="ARBA00022840"/>
    </source>
</evidence>
<dbReference type="AlphaFoldDB" id="A0AA38HIL2"/>
<feature type="domain" description="Methionyl/Leucyl tRNA synthetase" evidence="7">
    <location>
        <begin position="110"/>
        <end position="273"/>
    </location>
</feature>
<evidence type="ECO:0000256" key="2">
    <source>
        <dbReference type="ARBA" id="ARBA00022741"/>
    </source>
</evidence>
<keyword evidence="2 6" id="KW-0547">Nucleotide-binding</keyword>
<sequence>MIPTNIINKFLTRSFSRTTRPGRSQLFDRTNVLNLETIEKVVKHFKSPDHKPVYITTPIYYVNSVPHIGHLHTTLLGDFLARYYRLFGAKVFFTTGTDDHGLKVQHSAARLSQEANISYDRFIRTTDQDHIETVKFVWDILETKGFIFKADYSGWYDANEEVFVPQSFIEADKSDHEKMLNLNTGNVVHWISESNYVFSTEKLRNCIEDWLKSQPCHPKRWSAIYAAHFLSSNNVISLSRPLQRMHWGISVPNDPSQTIYVWLDALTTYLTSAGISNL</sequence>
<evidence type="ECO:0000313" key="9">
    <source>
        <dbReference type="Proteomes" id="UP001168821"/>
    </source>
</evidence>
<dbReference type="Gene3D" id="2.170.220.10">
    <property type="match status" value="1"/>
</dbReference>
<dbReference type="EMBL" id="JALNTZ010003815">
    <property type="protein sequence ID" value="KAJ3615923.1"/>
    <property type="molecule type" value="Genomic_DNA"/>
</dbReference>
<dbReference type="GO" id="GO:0005524">
    <property type="term" value="F:ATP binding"/>
    <property type="evidence" value="ECO:0007669"/>
    <property type="project" value="UniProtKB-KW"/>
</dbReference>
<organism evidence="8 9">
    <name type="scientific">Zophobas morio</name>
    <dbReference type="NCBI Taxonomy" id="2755281"/>
    <lineage>
        <taxon>Eukaryota</taxon>
        <taxon>Metazoa</taxon>
        <taxon>Ecdysozoa</taxon>
        <taxon>Arthropoda</taxon>
        <taxon>Hexapoda</taxon>
        <taxon>Insecta</taxon>
        <taxon>Pterygota</taxon>
        <taxon>Neoptera</taxon>
        <taxon>Endopterygota</taxon>
        <taxon>Coleoptera</taxon>
        <taxon>Polyphaga</taxon>
        <taxon>Cucujiformia</taxon>
        <taxon>Tenebrionidae</taxon>
        <taxon>Zophobas</taxon>
    </lineage>
</organism>
<protein>
    <recommendedName>
        <fullName evidence="7">Methionyl/Leucyl tRNA synthetase domain-containing protein</fullName>
    </recommendedName>
</protein>
<accession>A0AA38HIL2</accession>
<keyword evidence="1 6" id="KW-0436">Ligase</keyword>
<evidence type="ECO:0000256" key="5">
    <source>
        <dbReference type="ARBA" id="ARBA00023146"/>
    </source>
</evidence>
<dbReference type="SUPFAM" id="SSF52374">
    <property type="entry name" value="Nucleotidylyl transferase"/>
    <property type="match status" value="1"/>
</dbReference>
<keyword evidence="9" id="KW-1185">Reference proteome</keyword>
<evidence type="ECO:0000256" key="6">
    <source>
        <dbReference type="RuleBase" id="RU363039"/>
    </source>
</evidence>
<comment type="caution">
    <text evidence="8">The sequence shown here is derived from an EMBL/GenBank/DDBJ whole genome shotgun (WGS) entry which is preliminary data.</text>
</comment>
<dbReference type="InterPro" id="IPR015413">
    <property type="entry name" value="Methionyl/Leucyl_tRNA_Synth"/>
</dbReference>
<dbReference type="GO" id="GO:0004825">
    <property type="term" value="F:methionine-tRNA ligase activity"/>
    <property type="evidence" value="ECO:0007669"/>
    <property type="project" value="InterPro"/>
</dbReference>